<protein>
    <recommendedName>
        <fullName evidence="7 14">Ribonuclease HII</fullName>
        <shortName evidence="14">RNase HII</shortName>
        <ecNumber evidence="6 14">3.1.26.4</ecNumber>
    </recommendedName>
</protein>
<keyword evidence="10 14" id="KW-0479">Metal-binding</keyword>
<evidence type="ECO:0000256" key="10">
    <source>
        <dbReference type="ARBA" id="ARBA00022723"/>
    </source>
</evidence>
<dbReference type="NCBIfam" id="NF000596">
    <property type="entry name" value="PRK00015.1-4"/>
    <property type="match status" value="1"/>
</dbReference>
<dbReference type="Pfam" id="PF01351">
    <property type="entry name" value="RNase_HII"/>
    <property type="match status" value="1"/>
</dbReference>
<evidence type="ECO:0000256" key="2">
    <source>
        <dbReference type="ARBA" id="ARBA00001946"/>
    </source>
</evidence>
<keyword evidence="9 14" id="KW-0540">Nuclease</keyword>
<dbReference type="Gene3D" id="3.30.420.10">
    <property type="entry name" value="Ribonuclease H-like superfamily/Ribonuclease H"/>
    <property type="match status" value="1"/>
</dbReference>
<organism evidence="18 19">
    <name type="scientific">Uliginosibacterium paludis</name>
    <dbReference type="NCBI Taxonomy" id="1615952"/>
    <lineage>
        <taxon>Bacteria</taxon>
        <taxon>Pseudomonadati</taxon>
        <taxon>Pseudomonadota</taxon>
        <taxon>Betaproteobacteria</taxon>
        <taxon>Rhodocyclales</taxon>
        <taxon>Zoogloeaceae</taxon>
        <taxon>Uliginosibacterium</taxon>
    </lineage>
</organism>
<accession>A0ABV2CKG6</accession>
<dbReference type="Proteomes" id="UP001548590">
    <property type="component" value="Unassembled WGS sequence"/>
</dbReference>
<feature type="domain" description="RNase H type-2" evidence="17">
    <location>
        <begin position="3"/>
        <end position="193"/>
    </location>
</feature>
<dbReference type="GO" id="GO:0004523">
    <property type="term" value="F:RNA-DNA hybrid ribonuclease activity"/>
    <property type="evidence" value="ECO:0007669"/>
    <property type="project" value="UniProtKB-EC"/>
</dbReference>
<keyword evidence="12 14" id="KW-0378">Hydrolase</keyword>
<dbReference type="InterPro" id="IPR024567">
    <property type="entry name" value="RNase_HII/HIII_dom"/>
</dbReference>
<evidence type="ECO:0000313" key="18">
    <source>
        <dbReference type="EMBL" id="MET1488388.1"/>
    </source>
</evidence>
<dbReference type="PROSITE" id="PS51975">
    <property type="entry name" value="RNASE_H_2"/>
    <property type="match status" value="1"/>
</dbReference>
<evidence type="ECO:0000256" key="8">
    <source>
        <dbReference type="ARBA" id="ARBA00022490"/>
    </source>
</evidence>
<dbReference type="PANTHER" id="PTHR10954">
    <property type="entry name" value="RIBONUCLEASE H2 SUBUNIT A"/>
    <property type="match status" value="1"/>
</dbReference>
<dbReference type="InterPro" id="IPR022898">
    <property type="entry name" value="RNase_HII"/>
</dbReference>
<comment type="cofactor">
    <cofactor evidence="2">
        <name>Mg(2+)</name>
        <dbReference type="ChEBI" id="CHEBI:18420"/>
    </cofactor>
</comment>
<reference evidence="18 19" key="1">
    <citation type="submission" date="2024-07" db="EMBL/GenBank/DDBJ databases">
        <title>Uliginosibacterium paludis KCTC:42655.</title>
        <authorList>
            <person name="Kim M.K."/>
        </authorList>
    </citation>
    <scope>NUCLEOTIDE SEQUENCE [LARGE SCALE GENOMIC DNA]</scope>
    <source>
        <strain evidence="18 19">KCTC 42655</strain>
    </source>
</reference>
<comment type="similarity">
    <text evidence="5 14 16">Belongs to the RNase HII family.</text>
</comment>
<keyword evidence="8 14" id="KW-0963">Cytoplasm</keyword>
<dbReference type="EC" id="3.1.26.4" evidence="6 14"/>
<evidence type="ECO:0000256" key="16">
    <source>
        <dbReference type="RuleBase" id="RU003515"/>
    </source>
</evidence>
<evidence type="ECO:0000313" key="19">
    <source>
        <dbReference type="Proteomes" id="UP001548590"/>
    </source>
</evidence>
<feature type="binding site" evidence="14 15">
    <location>
        <position position="101"/>
    </location>
    <ligand>
        <name>a divalent metal cation</name>
        <dbReference type="ChEBI" id="CHEBI:60240"/>
    </ligand>
</feature>
<comment type="cofactor">
    <cofactor evidence="14 15">
        <name>Mn(2+)</name>
        <dbReference type="ChEBI" id="CHEBI:29035"/>
    </cofactor>
    <cofactor evidence="14 15">
        <name>Mg(2+)</name>
        <dbReference type="ChEBI" id="CHEBI:18420"/>
    </cofactor>
    <text evidence="14 15">Manganese or magnesium. Binds 1 divalent metal ion per monomer in the absence of substrate. May bind a second metal ion after substrate binding.</text>
</comment>
<evidence type="ECO:0000256" key="3">
    <source>
        <dbReference type="ARBA" id="ARBA00004065"/>
    </source>
</evidence>
<dbReference type="PANTHER" id="PTHR10954:SF18">
    <property type="entry name" value="RIBONUCLEASE HII"/>
    <property type="match status" value="1"/>
</dbReference>
<comment type="caution">
    <text evidence="18">The sequence shown here is derived from an EMBL/GenBank/DDBJ whole genome shotgun (WGS) entry which is preliminary data.</text>
</comment>
<comment type="catalytic activity">
    <reaction evidence="1 14 15 16">
        <text>Endonucleolytic cleavage to 5'-phosphomonoester.</text>
        <dbReference type="EC" id="3.1.26.4"/>
    </reaction>
</comment>
<dbReference type="InterPro" id="IPR036397">
    <property type="entry name" value="RNaseH_sf"/>
</dbReference>
<keyword evidence="19" id="KW-1185">Reference proteome</keyword>
<evidence type="ECO:0000256" key="4">
    <source>
        <dbReference type="ARBA" id="ARBA00004496"/>
    </source>
</evidence>
<proteinExistence type="inferred from homology"/>
<dbReference type="NCBIfam" id="NF000595">
    <property type="entry name" value="PRK00015.1-3"/>
    <property type="match status" value="1"/>
</dbReference>
<gene>
    <name evidence="14 18" type="primary">rnhB</name>
    <name evidence="18" type="ORF">ABVT11_01015</name>
</gene>
<dbReference type="InterPro" id="IPR001352">
    <property type="entry name" value="RNase_HII/HIII"/>
</dbReference>
<evidence type="ECO:0000256" key="13">
    <source>
        <dbReference type="ARBA" id="ARBA00023211"/>
    </source>
</evidence>
<dbReference type="HAMAP" id="MF_00052_B">
    <property type="entry name" value="RNase_HII_B"/>
    <property type="match status" value="1"/>
</dbReference>
<evidence type="ECO:0000259" key="17">
    <source>
        <dbReference type="PROSITE" id="PS51975"/>
    </source>
</evidence>
<evidence type="ECO:0000256" key="5">
    <source>
        <dbReference type="ARBA" id="ARBA00007383"/>
    </source>
</evidence>
<name>A0ABV2CKG6_9RHOO</name>
<comment type="function">
    <text evidence="3 14 16">Endonuclease that specifically degrades the RNA of RNA-DNA hybrids.</text>
</comment>
<evidence type="ECO:0000256" key="14">
    <source>
        <dbReference type="HAMAP-Rule" id="MF_00052"/>
    </source>
</evidence>
<evidence type="ECO:0000256" key="1">
    <source>
        <dbReference type="ARBA" id="ARBA00000077"/>
    </source>
</evidence>
<evidence type="ECO:0000256" key="6">
    <source>
        <dbReference type="ARBA" id="ARBA00012180"/>
    </source>
</evidence>
<evidence type="ECO:0000256" key="11">
    <source>
        <dbReference type="ARBA" id="ARBA00022759"/>
    </source>
</evidence>
<evidence type="ECO:0000256" key="7">
    <source>
        <dbReference type="ARBA" id="ARBA00019179"/>
    </source>
</evidence>
<dbReference type="CDD" id="cd07182">
    <property type="entry name" value="RNase_HII_bacteria_HII_like"/>
    <property type="match status" value="1"/>
</dbReference>
<comment type="subcellular location">
    <subcellularLocation>
        <location evidence="4 14">Cytoplasm</location>
    </subcellularLocation>
</comment>
<evidence type="ECO:0000256" key="15">
    <source>
        <dbReference type="PROSITE-ProRule" id="PRU01319"/>
    </source>
</evidence>
<dbReference type="EMBL" id="JBEWLZ010000001">
    <property type="protein sequence ID" value="MET1488388.1"/>
    <property type="molecule type" value="Genomic_DNA"/>
</dbReference>
<feature type="binding site" evidence="14 15">
    <location>
        <position position="10"/>
    </location>
    <ligand>
        <name>a divalent metal cation</name>
        <dbReference type="ChEBI" id="CHEBI:60240"/>
    </ligand>
</feature>
<evidence type="ECO:0000256" key="12">
    <source>
        <dbReference type="ARBA" id="ARBA00022801"/>
    </source>
</evidence>
<dbReference type="RefSeq" id="WP_345927287.1">
    <property type="nucleotide sequence ID" value="NZ_JBDIVF010000003.1"/>
</dbReference>
<keyword evidence="11 14" id="KW-0255">Endonuclease</keyword>
<feature type="binding site" evidence="14 15">
    <location>
        <position position="9"/>
    </location>
    <ligand>
        <name>a divalent metal cation</name>
        <dbReference type="ChEBI" id="CHEBI:60240"/>
    </ligand>
</feature>
<dbReference type="InterPro" id="IPR012337">
    <property type="entry name" value="RNaseH-like_sf"/>
</dbReference>
<evidence type="ECO:0000256" key="9">
    <source>
        <dbReference type="ARBA" id="ARBA00022722"/>
    </source>
</evidence>
<sequence>MLARICGVDEAGRGPLCGPVLAAAVILDPARPIAGLADSKKLSEKTRDRLALEIREKSLAWCIAEASVAEIDQLNILHATMLAMRRAVEGLALLPQEILIDGNRVPPGLAAPARAIVKGDALEPAISAASILAKTGRDAILREMDQRYPQYGFAAHKGYPTAAHLDALKLHGATPEHRRSFGPVAAILAQAALF</sequence>
<keyword evidence="13 14" id="KW-0464">Manganese</keyword>
<dbReference type="SUPFAM" id="SSF53098">
    <property type="entry name" value="Ribonuclease H-like"/>
    <property type="match status" value="1"/>
</dbReference>